<keyword evidence="3" id="KW-1185">Reference proteome</keyword>
<accession>A0A401PLZ8</accession>
<organism evidence="2 3">
    <name type="scientific">Scyliorhinus torazame</name>
    <name type="common">Cloudy catshark</name>
    <name type="synonym">Catulus torazame</name>
    <dbReference type="NCBI Taxonomy" id="75743"/>
    <lineage>
        <taxon>Eukaryota</taxon>
        <taxon>Metazoa</taxon>
        <taxon>Chordata</taxon>
        <taxon>Craniata</taxon>
        <taxon>Vertebrata</taxon>
        <taxon>Chondrichthyes</taxon>
        <taxon>Elasmobranchii</taxon>
        <taxon>Galeomorphii</taxon>
        <taxon>Galeoidea</taxon>
        <taxon>Carcharhiniformes</taxon>
        <taxon>Scyliorhinidae</taxon>
        <taxon>Scyliorhinus</taxon>
    </lineage>
</organism>
<comment type="caution">
    <text evidence="2">The sequence shown here is derived from an EMBL/GenBank/DDBJ whole genome shotgun (WGS) entry which is preliminary data.</text>
</comment>
<reference evidence="2 3" key="1">
    <citation type="journal article" date="2018" name="Nat. Ecol. Evol.">
        <title>Shark genomes provide insights into elasmobranch evolution and the origin of vertebrates.</title>
        <authorList>
            <person name="Hara Y"/>
            <person name="Yamaguchi K"/>
            <person name="Onimaru K"/>
            <person name="Kadota M"/>
            <person name="Koyanagi M"/>
            <person name="Keeley SD"/>
            <person name="Tatsumi K"/>
            <person name="Tanaka K"/>
            <person name="Motone F"/>
            <person name="Kageyama Y"/>
            <person name="Nozu R"/>
            <person name="Adachi N"/>
            <person name="Nishimura O"/>
            <person name="Nakagawa R"/>
            <person name="Tanegashima C"/>
            <person name="Kiyatake I"/>
            <person name="Matsumoto R"/>
            <person name="Murakumo K"/>
            <person name="Nishida K"/>
            <person name="Terakita A"/>
            <person name="Kuratani S"/>
            <person name="Sato K"/>
            <person name="Hyodo S Kuraku.S."/>
        </authorList>
    </citation>
    <scope>NUCLEOTIDE SEQUENCE [LARGE SCALE GENOMIC DNA]</scope>
</reference>
<sequence length="78" mass="8447">MSIEIILEIVRVVRPPRCRGPDREAPPSAPRLRRGGAFNQRERTKGLCPFSLPGASPLLIGSHCNASTLTPVQDVMVG</sequence>
<evidence type="ECO:0000313" key="3">
    <source>
        <dbReference type="Proteomes" id="UP000288216"/>
    </source>
</evidence>
<dbReference type="EMBL" id="BFAA01000873">
    <property type="protein sequence ID" value="GCB74162.1"/>
    <property type="molecule type" value="Genomic_DNA"/>
</dbReference>
<dbReference type="Proteomes" id="UP000288216">
    <property type="component" value="Unassembled WGS sequence"/>
</dbReference>
<feature type="region of interest" description="Disordered" evidence="1">
    <location>
        <begin position="18"/>
        <end position="38"/>
    </location>
</feature>
<name>A0A401PLZ8_SCYTO</name>
<dbReference type="AlphaFoldDB" id="A0A401PLZ8"/>
<evidence type="ECO:0000313" key="2">
    <source>
        <dbReference type="EMBL" id="GCB74162.1"/>
    </source>
</evidence>
<proteinExistence type="predicted"/>
<protein>
    <submittedName>
        <fullName evidence="2">Uncharacterized protein</fullName>
    </submittedName>
</protein>
<evidence type="ECO:0000256" key="1">
    <source>
        <dbReference type="SAM" id="MobiDB-lite"/>
    </source>
</evidence>
<gene>
    <name evidence="2" type="ORF">scyTo_0003249</name>
</gene>